<comment type="caution">
    <text evidence="2">The sequence shown here is derived from an EMBL/GenBank/DDBJ whole genome shotgun (WGS) entry which is preliminary data.</text>
</comment>
<sequence>MSASEKAKALAEQALGKVKKEAGRAVGKESATAEGSTKESRGHLRGAKEKAKDAFKK</sequence>
<dbReference type="AlphaFoldDB" id="A0A0P4REJ2"/>
<keyword evidence="3" id="KW-1185">Reference proteome</keyword>
<name>A0A0P4REJ2_9ACTN</name>
<protein>
    <recommendedName>
        <fullName evidence="4">CsbD-like domain-containing protein</fullName>
    </recommendedName>
</protein>
<dbReference type="RefSeq" id="WP_078886031.1">
    <property type="nucleotide sequence ID" value="NZ_BBNO01000008.1"/>
</dbReference>
<reference evidence="2 3" key="2">
    <citation type="journal article" date="2015" name="Stand. Genomic Sci.">
        <title>Draft genome sequence of marine-derived Streptomyces sp. TP-A0598, a producer of anti-MRSA antibiotic lydicamycins.</title>
        <authorList>
            <person name="Komaki H."/>
            <person name="Ichikawa N."/>
            <person name="Hosoyama A."/>
            <person name="Fujita N."/>
            <person name="Igarashi Y."/>
        </authorList>
    </citation>
    <scope>NUCLEOTIDE SEQUENCE [LARGE SCALE GENOMIC DNA]</scope>
    <source>
        <strain evidence="2 3">NBRC 110027</strain>
    </source>
</reference>
<organism evidence="2 3">
    <name type="scientific">Streptomyces lydicamycinicus</name>
    <dbReference type="NCBI Taxonomy" id="1546107"/>
    <lineage>
        <taxon>Bacteria</taxon>
        <taxon>Bacillati</taxon>
        <taxon>Actinomycetota</taxon>
        <taxon>Actinomycetes</taxon>
        <taxon>Kitasatosporales</taxon>
        <taxon>Streptomycetaceae</taxon>
        <taxon>Streptomyces</taxon>
    </lineage>
</organism>
<dbReference type="EMBL" id="BBNO01000008">
    <property type="protein sequence ID" value="GAO11546.1"/>
    <property type="molecule type" value="Genomic_DNA"/>
</dbReference>
<reference evidence="3" key="1">
    <citation type="submission" date="2014-09" db="EMBL/GenBank/DDBJ databases">
        <title>Whole genome shotgun sequence of Streptomyces sp. NBRC 110027.</title>
        <authorList>
            <person name="Komaki H."/>
            <person name="Ichikawa N."/>
            <person name="Katano-Makiyama Y."/>
            <person name="Hosoyama A."/>
            <person name="Hashimoto M."/>
            <person name="Uohara A."/>
            <person name="Kitahashi Y."/>
            <person name="Ohji S."/>
            <person name="Kimura A."/>
            <person name="Yamazoe A."/>
            <person name="Igarashi Y."/>
            <person name="Fujita N."/>
        </authorList>
    </citation>
    <scope>NUCLEOTIDE SEQUENCE [LARGE SCALE GENOMIC DNA]</scope>
    <source>
        <strain evidence="3">NBRC 110027</strain>
    </source>
</reference>
<dbReference type="SUPFAM" id="SSF69047">
    <property type="entry name" value="Hypothetical protein YjbJ"/>
    <property type="match status" value="1"/>
</dbReference>
<feature type="compositionally biased region" description="Basic and acidic residues" evidence="1">
    <location>
        <begin position="18"/>
        <end position="27"/>
    </location>
</feature>
<feature type="compositionally biased region" description="Basic and acidic residues" evidence="1">
    <location>
        <begin position="36"/>
        <end position="57"/>
    </location>
</feature>
<feature type="region of interest" description="Disordered" evidence="1">
    <location>
        <begin position="16"/>
        <end position="57"/>
    </location>
</feature>
<evidence type="ECO:0000313" key="3">
    <source>
        <dbReference type="Proteomes" id="UP000048965"/>
    </source>
</evidence>
<dbReference type="OrthoDB" id="2143260at2"/>
<dbReference type="Proteomes" id="UP000048965">
    <property type="component" value="Unassembled WGS sequence"/>
</dbReference>
<evidence type="ECO:0000313" key="2">
    <source>
        <dbReference type="EMBL" id="GAO11546.1"/>
    </source>
</evidence>
<accession>A0A0P4REJ2</accession>
<gene>
    <name evidence="2" type="ORF">TPA0598_08_04570</name>
</gene>
<evidence type="ECO:0008006" key="4">
    <source>
        <dbReference type="Google" id="ProtNLM"/>
    </source>
</evidence>
<dbReference type="InterPro" id="IPR036629">
    <property type="entry name" value="YjbJ_sf"/>
</dbReference>
<evidence type="ECO:0000256" key="1">
    <source>
        <dbReference type="SAM" id="MobiDB-lite"/>
    </source>
</evidence>
<proteinExistence type="predicted"/>